<evidence type="ECO:0000256" key="2">
    <source>
        <dbReference type="ARBA" id="ARBA00022448"/>
    </source>
</evidence>
<dbReference type="InterPro" id="IPR010573">
    <property type="entry name" value="MFS_Str1/Tri12-like"/>
</dbReference>
<evidence type="ECO:0000256" key="1">
    <source>
        <dbReference type="ARBA" id="ARBA00004141"/>
    </source>
</evidence>
<organism evidence="8 9">
    <name type="scientific">Conoideocrella luteorostrata</name>
    <dbReference type="NCBI Taxonomy" id="1105319"/>
    <lineage>
        <taxon>Eukaryota</taxon>
        <taxon>Fungi</taxon>
        <taxon>Dikarya</taxon>
        <taxon>Ascomycota</taxon>
        <taxon>Pezizomycotina</taxon>
        <taxon>Sordariomycetes</taxon>
        <taxon>Hypocreomycetidae</taxon>
        <taxon>Hypocreales</taxon>
        <taxon>Clavicipitaceae</taxon>
        <taxon>Conoideocrella</taxon>
    </lineage>
</organism>
<evidence type="ECO:0000256" key="4">
    <source>
        <dbReference type="ARBA" id="ARBA00022989"/>
    </source>
</evidence>
<dbReference type="AlphaFoldDB" id="A0AAJ0FY13"/>
<dbReference type="Proteomes" id="UP001251528">
    <property type="component" value="Unassembled WGS sequence"/>
</dbReference>
<keyword evidence="4 7" id="KW-1133">Transmembrane helix</keyword>
<protein>
    <submittedName>
        <fullName evidence="8">Uncharacterized protein</fullName>
    </submittedName>
</protein>
<keyword evidence="9" id="KW-1185">Reference proteome</keyword>
<dbReference type="InterPro" id="IPR036259">
    <property type="entry name" value="MFS_trans_sf"/>
</dbReference>
<dbReference type="PANTHER" id="PTHR23501">
    <property type="entry name" value="MAJOR FACILITATOR SUPERFAMILY"/>
    <property type="match status" value="1"/>
</dbReference>
<name>A0AAJ0FY13_9HYPO</name>
<dbReference type="GO" id="GO:0022857">
    <property type="term" value="F:transmembrane transporter activity"/>
    <property type="evidence" value="ECO:0007669"/>
    <property type="project" value="InterPro"/>
</dbReference>
<feature type="transmembrane region" description="Helical" evidence="7">
    <location>
        <begin position="235"/>
        <end position="252"/>
    </location>
</feature>
<feature type="transmembrane region" description="Helical" evidence="7">
    <location>
        <begin position="95"/>
        <end position="118"/>
    </location>
</feature>
<evidence type="ECO:0000256" key="6">
    <source>
        <dbReference type="ARBA" id="ARBA00023180"/>
    </source>
</evidence>
<dbReference type="SUPFAM" id="SSF103473">
    <property type="entry name" value="MFS general substrate transporter"/>
    <property type="match status" value="1"/>
</dbReference>
<gene>
    <name evidence="8" type="ORF">QQS21_001739</name>
</gene>
<dbReference type="EMBL" id="JASWJB010000018">
    <property type="protein sequence ID" value="KAK2612313.1"/>
    <property type="molecule type" value="Genomic_DNA"/>
</dbReference>
<feature type="transmembrane region" description="Helical" evidence="7">
    <location>
        <begin position="130"/>
        <end position="148"/>
    </location>
</feature>
<proteinExistence type="predicted"/>
<feature type="transmembrane region" description="Helical" evidence="7">
    <location>
        <begin position="185"/>
        <end position="205"/>
    </location>
</feature>
<evidence type="ECO:0000313" key="9">
    <source>
        <dbReference type="Proteomes" id="UP001251528"/>
    </source>
</evidence>
<reference evidence="8" key="1">
    <citation type="submission" date="2023-06" db="EMBL/GenBank/DDBJ databases">
        <title>Conoideocrella luteorostrata (Hypocreales: Clavicipitaceae), a potential biocontrol fungus for elongate hemlock scale in United States Christmas tree production areas.</title>
        <authorList>
            <person name="Barrett H."/>
            <person name="Lovett B."/>
            <person name="Macias A.M."/>
            <person name="Stajich J.E."/>
            <person name="Kasson M.T."/>
        </authorList>
    </citation>
    <scope>NUCLEOTIDE SEQUENCE</scope>
    <source>
        <strain evidence="8">ARSEF 14590</strain>
    </source>
</reference>
<keyword evidence="6" id="KW-0325">Glycoprotein</keyword>
<comment type="subcellular location">
    <subcellularLocation>
        <location evidence="1">Membrane</location>
        <topology evidence="1">Multi-pass membrane protein</topology>
    </subcellularLocation>
</comment>
<keyword evidence="3 7" id="KW-0812">Transmembrane</keyword>
<evidence type="ECO:0000256" key="7">
    <source>
        <dbReference type="SAM" id="Phobius"/>
    </source>
</evidence>
<feature type="transmembrane region" description="Helical" evidence="7">
    <location>
        <begin position="24"/>
        <end position="43"/>
    </location>
</feature>
<feature type="transmembrane region" description="Helical" evidence="7">
    <location>
        <begin position="160"/>
        <end position="178"/>
    </location>
</feature>
<sequence>MLIAGRGVQGGHKSTVQGLATIDWIGSVLLIASTTAILWAIAYGGATKPWSDGGVIAGLVTGHVGLIIFVIWQGMPQCKNPIAPLRLFANRTSAIGFFLAFCNCIVIYWPLFMLPLYFQSVRGVSAKQSGIQLLPFILFFPLGSMLGGGLMAKTSRYKPFHILGFGLCTLSFGLCSILDQRSHKALWVVFQIFGALGIGIPIASYEFASAAFSNQFTSTTKDQVFAVYTAGLQRTWQIAVVFAGVPLLLSLFEKEIPLRQELETDFGMEDKNKKEDDTNQAEKA</sequence>
<dbReference type="Pfam" id="PF06609">
    <property type="entry name" value="TRI12"/>
    <property type="match status" value="1"/>
</dbReference>
<dbReference type="PANTHER" id="PTHR23501:SF187">
    <property type="entry name" value="MAJOR FACILITATOR SUPERFAMILY (MFS) PROFILE DOMAIN-CONTAINING PROTEIN"/>
    <property type="match status" value="1"/>
</dbReference>
<evidence type="ECO:0000313" key="8">
    <source>
        <dbReference type="EMBL" id="KAK2612313.1"/>
    </source>
</evidence>
<keyword evidence="5 7" id="KW-0472">Membrane</keyword>
<dbReference type="Gene3D" id="1.20.1250.20">
    <property type="entry name" value="MFS general substrate transporter like domains"/>
    <property type="match status" value="1"/>
</dbReference>
<evidence type="ECO:0000256" key="3">
    <source>
        <dbReference type="ARBA" id="ARBA00022692"/>
    </source>
</evidence>
<evidence type="ECO:0000256" key="5">
    <source>
        <dbReference type="ARBA" id="ARBA00023136"/>
    </source>
</evidence>
<accession>A0AAJ0FY13</accession>
<dbReference type="GO" id="GO:0005886">
    <property type="term" value="C:plasma membrane"/>
    <property type="evidence" value="ECO:0007669"/>
    <property type="project" value="TreeGrafter"/>
</dbReference>
<feature type="transmembrane region" description="Helical" evidence="7">
    <location>
        <begin position="55"/>
        <end position="75"/>
    </location>
</feature>
<comment type="caution">
    <text evidence="8">The sequence shown here is derived from an EMBL/GenBank/DDBJ whole genome shotgun (WGS) entry which is preliminary data.</text>
</comment>
<keyword evidence="2" id="KW-0813">Transport</keyword>